<keyword evidence="4 6" id="KW-1133">Transmembrane helix</keyword>
<dbReference type="PANTHER" id="PTHR30572">
    <property type="entry name" value="MEMBRANE COMPONENT OF TRANSPORTER-RELATED"/>
    <property type="match status" value="1"/>
</dbReference>
<feature type="transmembrane region" description="Helical" evidence="6">
    <location>
        <begin position="339"/>
        <end position="363"/>
    </location>
</feature>
<keyword evidence="10" id="KW-1185">Reference proteome</keyword>
<name>A0ABS7GIK5_9BACT</name>
<gene>
    <name evidence="9" type="ORF">K1Y79_18355</name>
</gene>
<evidence type="ECO:0000259" key="7">
    <source>
        <dbReference type="Pfam" id="PF02687"/>
    </source>
</evidence>
<protein>
    <submittedName>
        <fullName evidence="9">ABC transporter permease</fullName>
    </submittedName>
</protein>
<feature type="domain" description="ABC3 transporter permease C-terminal" evidence="7">
    <location>
        <begin position="676"/>
        <end position="785"/>
    </location>
</feature>
<dbReference type="EMBL" id="JAICCF010000003">
    <property type="protein sequence ID" value="MBW8686308.1"/>
    <property type="molecule type" value="Genomic_DNA"/>
</dbReference>
<evidence type="ECO:0000256" key="5">
    <source>
        <dbReference type="ARBA" id="ARBA00023136"/>
    </source>
</evidence>
<dbReference type="InterPro" id="IPR025857">
    <property type="entry name" value="MacB_PCD"/>
</dbReference>
<dbReference type="Pfam" id="PF02687">
    <property type="entry name" value="FtsX"/>
    <property type="match status" value="2"/>
</dbReference>
<feature type="transmembrane region" description="Helical" evidence="6">
    <location>
        <begin position="284"/>
        <end position="303"/>
    </location>
</feature>
<keyword evidence="2" id="KW-1003">Cell membrane</keyword>
<feature type="domain" description="MacB-like periplasmic core" evidence="8">
    <location>
        <begin position="20"/>
        <end position="234"/>
    </location>
</feature>
<evidence type="ECO:0000313" key="10">
    <source>
        <dbReference type="Proteomes" id="UP000812961"/>
    </source>
</evidence>
<feature type="transmembrane region" description="Helical" evidence="6">
    <location>
        <begin position="673"/>
        <end position="698"/>
    </location>
</feature>
<feature type="transmembrane region" description="Helical" evidence="6">
    <location>
        <begin position="757"/>
        <end position="779"/>
    </location>
</feature>
<evidence type="ECO:0000313" key="9">
    <source>
        <dbReference type="EMBL" id="MBW8686308.1"/>
    </source>
</evidence>
<evidence type="ECO:0000256" key="1">
    <source>
        <dbReference type="ARBA" id="ARBA00004651"/>
    </source>
</evidence>
<evidence type="ECO:0000256" key="3">
    <source>
        <dbReference type="ARBA" id="ARBA00022692"/>
    </source>
</evidence>
<feature type="transmembrane region" description="Helical" evidence="6">
    <location>
        <begin position="375"/>
        <end position="401"/>
    </location>
</feature>
<reference evidence="9 10" key="1">
    <citation type="submission" date="2021-08" db="EMBL/GenBank/DDBJ databases">
        <title>The genome sequence of Chitinophaga sp. B61.</title>
        <authorList>
            <person name="Zhang X."/>
        </authorList>
    </citation>
    <scope>NUCLEOTIDE SEQUENCE [LARGE SCALE GENOMIC DNA]</scope>
    <source>
        <strain evidence="9 10">B61</strain>
    </source>
</reference>
<organism evidence="9 10">
    <name type="scientific">Chitinophaga rhizophila</name>
    <dbReference type="NCBI Taxonomy" id="2866212"/>
    <lineage>
        <taxon>Bacteria</taxon>
        <taxon>Pseudomonadati</taxon>
        <taxon>Bacteroidota</taxon>
        <taxon>Chitinophagia</taxon>
        <taxon>Chitinophagales</taxon>
        <taxon>Chitinophagaceae</taxon>
        <taxon>Chitinophaga</taxon>
    </lineage>
</organism>
<keyword evidence="3 6" id="KW-0812">Transmembrane</keyword>
<evidence type="ECO:0000259" key="8">
    <source>
        <dbReference type="Pfam" id="PF12704"/>
    </source>
</evidence>
<comment type="subcellular location">
    <subcellularLocation>
        <location evidence="1">Cell membrane</location>
        <topology evidence="1">Multi-pass membrane protein</topology>
    </subcellularLocation>
</comment>
<dbReference type="Proteomes" id="UP000812961">
    <property type="component" value="Unassembled WGS sequence"/>
</dbReference>
<feature type="transmembrane region" description="Helical" evidence="6">
    <location>
        <begin position="20"/>
        <end position="41"/>
    </location>
</feature>
<feature type="transmembrane region" description="Helical" evidence="6">
    <location>
        <begin position="704"/>
        <end position="721"/>
    </location>
</feature>
<sequence length="796" mass="89221">MFKNYLKMAWRNIRKQKFYSFINILGLTTGMTCCFLIFMYVRFELSYDSFHERKQQIYRLTTDVETPTEKIEAAITSMPMGPALKQDFPEVKEAVRINLSNMLVLVGNNKYQEDEVAVADSNFFHVFTFPLVSGNEHTVLSEPFSVVLSESAARKYFGTANAIGRSIQIGGREHTVKVTGVMKDVPENSQLAFNMVFSLATYKALGETFENWGSFGVVTYLLLESNVDPYKLEQKFPPFLEHHVGMMMKESKMRYTLHLENISDVYLHSKREGSQVLKGSMPNVYIFSFVAVFILLIAIINFVNLATARATERAREVGVRKSVGAYESQLTFQFLSETLMLSLFAFVLSVTCCQLLLPAFNLLTGKEIANNIFQTGTVGIFILMAIAIGLLAGVYPAIVLASYKPVVVLKGAFSSSHKGLLLRRGLVVFQFVITIVLVAGVIIVYNQLLYMQSRDLGFKKDQQLVVEFSGIDPIKDKWKEIKQQVSSIQGVKGCAFSSAIPSKSHSSAYSNMELKSGDMQASNLNLYFVDYDFLQLYDIQLVAGRGFSEAMGTDSTQAMVVNEATVASLGYSKPEEIIGRKYSQWGSEGKVIGVIKDFNYHSLRDKVEPLTMRVAPAGFMPMTITVNPANIKKTLAAVEAIYNRYAPDGRFNYFFVDDSFDKQYRGEYRFGRLVLTFTILAIFLATLGLLGLISFIVIQRTKEIGIRKVLGASVGSILFLLSGDFLKLVLIALLVATPLAWYLMYQWLSDFAYRIDIQWWVFVLAGGIAVILSLATVYVQTIKTALTSPVKSLRTE</sequence>
<dbReference type="PANTHER" id="PTHR30572:SF18">
    <property type="entry name" value="ABC-TYPE MACROLIDE FAMILY EXPORT SYSTEM PERMEASE COMPONENT 2"/>
    <property type="match status" value="1"/>
</dbReference>
<evidence type="ECO:0000256" key="4">
    <source>
        <dbReference type="ARBA" id="ARBA00022989"/>
    </source>
</evidence>
<dbReference type="RefSeq" id="WP_220251618.1">
    <property type="nucleotide sequence ID" value="NZ_JAICCF010000003.1"/>
</dbReference>
<evidence type="ECO:0000256" key="6">
    <source>
        <dbReference type="SAM" id="Phobius"/>
    </source>
</evidence>
<evidence type="ECO:0000256" key="2">
    <source>
        <dbReference type="ARBA" id="ARBA00022475"/>
    </source>
</evidence>
<comment type="caution">
    <text evidence="9">The sequence shown here is derived from an EMBL/GenBank/DDBJ whole genome shotgun (WGS) entry which is preliminary data.</text>
</comment>
<dbReference type="InterPro" id="IPR003838">
    <property type="entry name" value="ABC3_permease_C"/>
</dbReference>
<feature type="domain" description="ABC3 transporter permease C-terminal" evidence="7">
    <location>
        <begin position="289"/>
        <end position="404"/>
    </location>
</feature>
<feature type="transmembrane region" description="Helical" evidence="6">
    <location>
        <begin position="421"/>
        <end position="445"/>
    </location>
</feature>
<dbReference type="InterPro" id="IPR050250">
    <property type="entry name" value="Macrolide_Exporter_MacB"/>
</dbReference>
<dbReference type="Pfam" id="PF12704">
    <property type="entry name" value="MacB_PCD"/>
    <property type="match status" value="1"/>
</dbReference>
<proteinExistence type="predicted"/>
<accession>A0ABS7GIK5</accession>
<keyword evidence="5 6" id="KW-0472">Membrane</keyword>